<evidence type="ECO:0000259" key="2">
    <source>
        <dbReference type="PROSITE" id="PS50405"/>
    </source>
</evidence>
<organism evidence="3 4">
    <name type="scientific">Granulosicoccus antarcticus IMCC3135</name>
    <dbReference type="NCBI Taxonomy" id="1192854"/>
    <lineage>
        <taxon>Bacteria</taxon>
        <taxon>Pseudomonadati</taxon>
        <taxon>Pseudomonadota</taxon>
        <taxon>Gammaproteobacteria</taxon>
        <taxon>Chromatiales</taxon>
        <taxon>Granulosicoccaceae</taxon>
        <taxon>Granulosicoccus</taxon>
    </lineage>
</organism>
<dbReference type="InterPro" id="IPR010987">
    <property type="entry name" value="Glutathione-S-Trfase_C-like"/>
</dbReference>
<accession>A0A2Z2P350</accession>
<reference evidence="3 4" key="1">
    <citation type="submission" date="2016-12" db="EMBL/GenBank/DDBJ databases">
        <authorList>
            <person name="Song W.-J."/>
            <person name="Kurnit D.M."/>
        </authorList>
    </citation>
    <scope>NUCLEOTIDE SEQUENCE [LARGE SCALE GENOMIC DNA]</scope>
    <source>
        <strain evidence="3 4">IMCC3135</strain>
    </source>
</reference>
<dbReference type="SFLD" id="SFLDG00358">
    <property type="entry name" value="Main_(cytGST)"/>
    <property type="match status" value="1"/>
</dbReference>
<dbReference type="SUPFAM" id="SSF47616">
    <property type="entry name" value="GST C-terminal domain-like"/>
    <property type="match status" value="1"/>
</dbReference>
<dbReference type="InterPro" id="IPR036282">
    <property type="entry name" value="Glutathione-S-Trfase_C_sf"/>
</dbReference>
<dbReference type="PROSITE" id="PS50404">
    <property type="entry name" value="GST_NTER"/>
    <property type="match status" value="1"/>
</dbReference>
<dbReference type="Pfam" id="PF13410">
    <property type="entry name" value="GST_C_2"/>
    <property type="match status" value="1"/>
</dbReference>
<dbReference type="Proteomes" id="UP000250079">
    <property type="component" value="Chromosome"/>
</dbReference>
<feature type="domain" description="GST N-terminal" evidence="1">
    <location>
        <begin position="1"/>
        <end position="82"/>
    </location>
</feature>
<dbReference type="EC" id="2.5.1.18" evidence="3"/>
<dbReference type="Gene3D" id="3.40.30.10">
    <property type="entry name" value="Glutaredoxin"/>
    <property type="match status" value="1"/>
</dbReference>
<dbReference type="SFLD" id="SFLDS00019">
    <property type="entry name" value="Glutathione_Transferase_(cytos"/>
    <property type="match status" value="1"/>
</dbReference>
<dbReference type="OrthoDB" id="9803562at2"/>
<protein>
    <submittedName>
        <fullName evidence="3">Glutathione S-transferase GstB</fullName>
        <ecNumber evidence="3">2.5.1.18</ecNumber>
    </submittedName>
</protein>
<keyword evidence="3" id="KW-0808">Transferase</keyword>
<dbReference type="EMBL" id="CP018632">
    <property type="protein sequence ID" value="ASJ76788.1"/>
    <property type="molecule type" value="Genomic_DNA"/>
</dbReference>
<dbReference type="PANTHER" id="PTHR44051:SF2">
    <property type="entry name" value="HYPOTHETICAL GLUTATHIONE S-TRANSFERASE LIKE PROTEIN"/>
    <property type="match status" value="1"/>
</dbReference>
<evidence type="ECO:0000259" key="1">
    <source>
        <dbReference type="PROSITE" id="PS50404"/>
    </source>
</evidence>
<dbReference type="RefSeq" id="WP_088922214.1">
    <property type="nucleotide sequence ID" value="NZ_CP018632.1"/>
</dbReference>
<evidence type="ECO:0000313" key="4">
    <source>
        <dbReference type="Proteomes" id="UP000250079"/>
    </source>
</evidence>
<proteinExistence type="predicted"/>
<dbReference type="PROSITE" id="PS50405">
    <property type="entry name" value="GST_CTER"/>
    <property type="match status" value="1"/>
</dbReference>
<sequence>MISLYDYELSGNCYKVRLLLSMLGIEYQTKVVEFYPAAEHKQAAFLAVSPLGELPVLQDGELILPDSQAILAYLATQYDKSGTWHPQTSPTIAAQVTQWLCFANALTSSASAARLADGFFYDFDIDECRTRAHRLFRILDEHLWLQERDKQNWLVNGDAPTIADIACFPYIILSEEGGISRMDYPAIRRWTDRIKRIPGFIVMPGVFPAGPGA</sequence>
<evidence type="ECO:0000313" key="3">
    <source>
        <dbReference type="EMBL" id="ASJ76788.1"/>
    </source>
</evidence>
<dbReference type="PANTHER" id="PTHR44051">
    <property type="entry name" value="GLUTATHIONE S-TRANSFERASE-RELATED"/>
    <property type="match status" value="1"/>
</dbReference>
<keyword evidence="4" id="KW-1185">Reference proteome</keyword>
<dbReference type="InterPro" id="IPR004045">
    <property type="entry name" value="Glutathione_S-Trfase_N"/>
</dbReference>
<dbReference type="InterPro" id="IPR036249">
    <property type="entry name" value="Thioredoxin-like_sf"/>
</dbReference>
<feature type="domain" description="GST C-terminal" evidence="2">
    <location>
        <begin position="89"/>
        <end position="212"/>
    </location>
</feature>
<name>A0A2Z2P350_9GAMM</name>
<gene>
    <name evidence="3" type="primary">gstB_5</name>
    <name evidence="3" type="ORF">IMCC3135_33735</name>
</gene>
<dbReference type="InterPro" id="IPR040079">
    <property type="entry name" value="Glutathione_S-Trfase"/>
</dbReference>
<dbReference type="CDD" id="cd03056">
    <property type="entry name" value="GST_N_4"/>
    <property type="match status" value="1"/>
</dbReference>
<dbReference type="SUPFAM" id="SSF52833">
    <property type="entry name" value="Thioredoxin-like"/>
    <property type="match status" value="1"/>
</dbReference>
<dbReference type="GO" id="GO:0004364">
    <property type="term" value="F:glutathione transferase activity"/>
    <property type="evidence" value="ECO:0007669"/>
    <property type="project" value="UniProtKB-EC"/>
</dbReference>
<dbReference type="AlphaFoldDB" id="A0A2Z2P350"/>
<dbReference type="KEGG" id="gai:IMCC3135_33735"/>
<dbReference type="Gene3D" id="1.20.1050.10">
    <property type="match status" value="1"/>
</dbReference>
<dbReference type="Pfam" id="PF13417">
    <property type="entry name" value="GST_N_3"/>
    <property type="match status" value="1"/>
</dbReference>